<dbReference type="EMBL" id="KL596716">
    <property type="protein sequence ID" value="KER27732.1"/>
    <property type="molecule type" value="Genomic_DNA"/>
</dbReference>
<proteinExistence type="predicted"/>
<name>A0A074ZPK7_OPIVI</name>
<accession>A0A074ZPK7</accession>
<organism evidence="1 2">
    <name type="scientific">Opisthorchis viverrini</name>
    <name type="common">Southeast Asian liver fluke</name>
    <dbReference type="NCBI Taxonomy" id="6198"/>
    <lineage>
        <taxon>Eukaryota</taxon>
        <taxon>Metazoa</taxon>
        <taxon>Spiralia</taxon>
        <taxon>Lophotrochozoa</taxon>
        <taxon>Platyhelminthes</taxon>
        <taxon>Trematoda</taxon>
        <taxon>Digenea</taxon>
        <taxon>Opisthorchiida</taxon>
        <taxon>Opisthorchiata</taxon>
        <taxon>Opisthorchiidae</taxon>
        <taxon>Opisthorchis</taxon>
    </lineage>
</organism>
<dbReference type="OrthoDB" id="39497at2759"/>
<gene>
    <name evidence="1" type="ORF">T265_05288</name>
</gene>
<evidence type="ECO:0000313" key="2">
    <source>
        <dbReference type="Proteomes" id="UP000054324"/>
    </source>
</evidence>
<evidence type="ECO:0000313" key="1">
    <source>
        <dbReference type="EMBL" id="KER27732.1"/>
    </source>
</evidence>
<dbReference type="GeneID" id="20319470"/>
<dbReference type="AlphaFoldDB" id="A0A074ZPK7"/>
<dbReference type="KEGG" id="ovi:T265_05288"/>
<reference evidence="1 2" key="1">
    <citation type="submission" date="2013-11" db="EMBL/GenBank/DDBJ databases">
        <title>Opisthorchis viverrini - life in the bile duct.</title>
        <authorList>
            <person name="Young N.D."/>
            <person name="Nagarajan N."/>
            <person name="Lin S.J."/>
            <person name="Korhonen P.K."/>
            <person name="Jex A.R."/>
            <person name="Hall R.S."/>
            <person name="Safavi-Hemami H."/>
            <person name="Kaewkong W."/>
            <person name="Bertrand D."/>
            <person name="Gao S."/>
            <person name="Seet Q."/>
            <person name="Wongkham S."/>
            <person name="Teh B.T."/>
            <person name="Wongkham C."/>
            <person name="Intapan P.M."/>
            <person name="Maleewong W."/>
            <person name="Yang X."/>
            <person name="Hu M."/>
            <person name="Wang Z."/>
            <person name="Hofmann A."/>
            <person name="Sternberg P.W."/>
            <person name="Tan P."/>
            <person name="Wang J."/>
            <person name="Gasser R.B."/>
        </authorList>
    </citation>
    <scope>NUCLEOTIDE SEQUENCE [LARGE SCALE GENOMIC DNA]</scope>
</reference>
<dbReference type="RefSeq" id="XP_009168527.1">
    <property type="nucleotide sequence ID" value="XM_009170263.1"/>
</dbReference>
<dbReference type="CTD" id="20319470"/>
<sequence>MVQVVYAEFLLSLTEVQDIGRGRNYQLRLTKINQVHSFHKKTTHKVAENFWTAHDRFYPSWGSSTASLFYDSLQLKVLHTGRLMIQSARYSRYRTNYYPQQEKKFRQPPAHFLKMGKLSGIEAAVNRCRS</sequence>
<keyword evidence="2" id="KW-1185">Reference proteome</keyword>
<dbReference type="Proteomes" id="UP000054324">
    <property type="component" value="Unassembled WGS sequence"/>
</dbReference>
<protein>
    <submittedName>
        <fullName evidence="1">Uncharacterized protein</fullName>
    </submittedName>
</protein>